<evidence type="ECO:0008006" key="4">
    <source>
        <dbReference type="Google" id="ProtNLM"/>
    </source>
</evidence>
<feature type="chain" id="PRO_5005514412" description="Secreted protein" evidence="1">
    <location>
        <begin position="33"/>
        <end position="218"/>
    </location>
</feature>
<name>A0A0K8PSB7_STRAJ</name>
<accession>A0A0K8PSB7</accession>
<evidence type="ECO:0000313" key="2">
    <source>
        <dbReference type="EMBL" id="GAP50767.1"/>
    </source>
</evidence>
<dbReference type="RefSeq" id="WP_059421177.1">
    <property type="nucleotide sequence ID" value="NZ_DF968349.1"/>
</dbReference>
<keyword evidence="3" id="KW-1185">Reference proteome</keyword>
<dbReference type="OrthoDB" id="5124470at2"/>
<keyword evidence="1" id="KW-0732">Signal</keyword>
<feature type="signal peptide" evidence="1">
    <location>
        <begin position="1"/>
        <end position="32"/>
    </location>
</feature>
<reference evidence="2" key="1">
    <citation type="journal article" date="2015" name="Genome Announc.">
        <title>Draft Genome Sequence of Thiostrepton-Producing Streptomyces azureus ATCC 14921.</title>
        <authorList>
            <person name="Sakihara K."/>
            <person name="Maeda J."/>
            <person name="Tashiro K."/>
            <person name="Fujino Y."/>
            <person name="Kuhara S."/>
            <person name="Ohshima T."/>
            <person name="Ogata S."/>
            <person name="Doi K."/>
        </authorList>
    </citation>
    <scope>NUCLEOTIDE SEQUENCE [LARGE SCALE GENOMIC DNA]</scope>
    <source>
        <strain evidence="2">ATCC14921</strain>
    </source>
</reference>
<gene>
    <name evidence="2" type="ORF">SAZU_5626</name>
</gene>
<evidence type="ECO:0000313" key="3">
    <source>
        <dbReference type="Proteomes" id="UP000053859"/>
    </source>
</evidence>
<dbReference type="EMBL" id="DF968349">
    <property type="protein sequence ID" value="GAP50767.1"/>
    <property type="molecule type" value="Genomic_DNA"/>
</dbReference>
<dbReference type="AlphaFoldDB" id="A0A0K8PSB7"/>
<protein>
    <recommendedName>
        <fullName evidence="4">Secreted protein</fullName>
    </recommendedName>
</protein>
<proteinExistence type="predicted"/>
<dbReference type="PATRIC" id="fig|146537.3.peg.5920"/>
<dbReference type="Proteomes" id="UP000053859">
    <property type="component" value="Unassembled WGS sequence"/>
</dbReference>
<sequence>MKIRKTGRRRTAVLTSALALALIPLSTGTAGANTSPGWGDDKPDVIWDCNNGKTDLCQYHEVNAWTQLGKRRQVGNPVYNCAGSRDLGFDLAFRTDRSTSYSFQQETKVEVKAGFSDVLEGGMSASLSQTEKWEVGRTTSAGTTLKGVIPPHMAGGYWFAPYWRKSEGWLEVHYGKRKHGHYFWYYPGKGSTGVQIATPVMNSDGSMKGKWYWATWKC</sequence>
<organism evidence="2 3">
    <name type="scientific">Streptomyces azureus</name>
    <dbReference type="NCBI Taxonomy" id="146537"/>
    <lineage>
        <taxon>Bacteria</taxon>
        <taxon>Bacillati</taxon>
        <taxon>Actinomycetota</taxon>
        <taxon>Actinomycetes</taxon>
        <taxon>Kitasatosporales</taxon>
        <taxon>Streptomycetaceae</taxon>
        <taxon>Streptomyces</taxon>
    </lineage>
</organism>
<evidence type="ECO:0000256" key="1">
    <source>
        <dbReference type="SAM" id="SignalP"/>
    </source>
</evidence>